<accession>A0ABW6ZFF4</accession>
<dbReference type="Pfam" id="PF05013">
    <property type="entry name" value="FGase"/>
    <property type="match status" value="1"/>
</dbReference>
<dbReference type="InterPro" id="IPR007709">
    <property type="entry name" value="N-FG_amidohydro"/>
</dbReference>
<sequence>MVRAASGLSRQVRGPCRKGPDVSAPVSLLTADDIPPVTVINPEGRSAFLIVSDHAGNRLPRSVGTLGLPAVDRERHIAWDIGIAGVCHALSELLDATLIQQNYSRLLIDCNRPLGAAQSIPAESDASPVPGNQGIGAAERRAREAAIFLPYHAGIATELDRRQAAGAPAILIAMHSFTPVFAGFVRPWHTGLLYHRDSRFARALLPLLRADAALTVGDNEPYAVSEATDWTIPEHGERRGIPHVGIEIRQDLVGRPEGQRQWAERLAPLLVAAAARLEETGELGADRTALLQDLP</sequence>
<evidence type="ECO:0000313" key="3">
    <source>
        <dbReference type="Proteomes" id="UP001604043"/>
    </source>
</evidence>
<comment type="caution">
    <text evidence="2">The sequence shown here is derived from an EMBL/GenBank/DDBJ whole genome shotgun (WGS) entry which is preliminary data.</text>
</comment>
<name>A0ABW6ZFF4_9HYPH</name>
<protein>
    <submittedName>
        <fullName evidence="2">N-formylglutamate amidohydrolase</fullName>
    </submittedName>
</protein>
<proteinExistence type="predicted"/>
<dbReference type="SUPFAM" id="SSF53187">
    <property type="entry name" value="Zn-dependent exopeptidases"/>
    <property type="match status" value="1"/>
</dbReference>
<evidence type="ECO:0000256" key="1">
    <source>
        <dbReference type="SAM" id="MobiDB-lite"/>
    </source>
</evidence>
<evidence type="ECO:0000313" key="2">
    <source>
        <dbReference type="EMBL" id="MFG1252551.1"/>
    </source>
</evidence>
<reference evidence="2 3" key="1">
    <citation type="submission" date="2024-02" db="EMBL/GenBank/DDBJ databases">
        <title>Expansion and revision of Xanthobacter and proposal of Roseixanthobacter gen. nov.</title>
        <authorList>
            <person name="Soltysiak M.P.M."/>
            <person name="Jalihal A."/>
            <person name="Ory A."/>
            <person name="Chrisophersen C."/>
            <person name="Lee A.D."/>
            <person name="Boulton J."/>
            <person name="Springer M."/>
        </authorList>
    </citation>
    <scope>NUCLEOTIDE SEQUENCE [LARGE SCALE GENOMIC DNA]</scope>
    <source>
        <strain evidence="2 3">CB5</strain>
    </source>
</reference>
<dbReference type="PIRSF" id="PIRSF029730">
    <property type="entry name" value="UCP029730"/>
    <property type="match status" value="1"/>
</dbReference>
<dbReference type="InterPro" id="IPR011227">
    <property type="entry name" value="UCP029730"/>
</dbReference>
<organism evidence="2 3">
    <name type="scientific">Xanthobacter aminoxidans</name>
    <dbReference type="NCBI Taxonomy" id="186280"/>
    <lineage>
        <taxon>Bacteria</taxon>
        <taxon>Pseudomonadati</taxon>
        <taxon>Pseudomonadota</taxon>
        <taxon>Alphaproteobacteria</taxon>
        <taxon>Hyphomicrobiales</taxon>
        <taxon>Xanthobacteraceae</taxon>
        <taxon>Xanthobacter</taxon>
    </lineage>
</organism>
<dbReference type="Proteomes" id="UP001604043">
    <property type="component" value="Unassembled WGS sequence"/>
</dbReference>
<dbReference type="Gene3D" id="3.40.630.40">
    <property type="entry name" value="Zn-dependent exopeptidases"/>
    <property type="match status" value="1"/>
</dbReference>
<gene>
    <name evidence="2" type="ORF">V5F30_10080</name>
</gene>
<dbReference type="EMBL" id="JBAFUR010000002">
    <property type="protein sequence ID" value="MFG1252551.1"/>
    <property type="molecule type" value="Genomic_DNA"/>
</dbReference>
<dbReference type="RefSeq" id="WP_394007978.1">
    <property type="nucleotide sequence ID" value="NZ_JBAFUR010000002.1"/>
</dbReference>
<keyword evidence="3" id="KW-1185">Reference proteome</keyword>
<feature type="region of interest" description="Disordered" evidence="1">
    <location>
        <begin position="1"/>
        <end position="20"/>
    </location>
</feature>